<dbReference type="InterPro" id="IPR050177">
    <property type="entry name" value="Lipid_A_modif_metabolic_enz"/>
</dbReference>
<evidence type="ECO:0000313" key="2">
    <source>
        <dbReference type="EMBL" id="GLQ23653.1"/>
    </source>
</evidence>
<dbReference type="EMBL" id="BSNK01000001">
    <property type="protein sequence ID" value="GLQ23653.1"/>
    <property type="molecule type" value="Genomic_DNA"/>
</dbReference>
<dbReference type="SUPFAM" id="SSF51735">
    <property type="entry name" value="NAD(P)-binding Rossmann-fold domains"/>
    <property type="match status" value="1"/>
</dbReference>
<keyword evidence="3" id="KW-1185">Reference proteome</keyword>
<dbReference type="InterPro" id="IPR001509">
    <property type="entry name" value="Epimerase_deHydtase"/>
</dbReference>
<name>A0ABQ5V858_9PROT</name>
<dbReference type="Proteomes" id="UP001161391">
    <property type="component" value="Unassembled WGS sequence"/>
</dbReference>
<dbReference type="Gene3D" id="3.40.50.720">
    <property type="entry name" value="NAD(P)-binding Rossmann-like Domain"/>
    <property type="match status" value="1"/>
</dbReference>
<dbReference type="InterPro" id="IPR036291">
    <property type="entry name" value="NAD(P)-bd_dom_sf"/>
</dbReference>
<evidence type="ECO:0000259" key="1">
    <source>
        <dbReference type="Pfam" id="PF01370"/>
    </source>
</evidence>
<comment type="caution">
    <text evidence="2">The sequence shown here is derived from an EMBL/GenBank/DDBJ whole genome shotgun (WGS) entry which is preliminary data.</text>
</comment>
<gene>
    <name evidence="2" type="ORF">GCM10007853_15270</name>
</gene>
<accession>A0ABQ5V858</accession>
<reference evidence="2" key="1">
    <citation type="journal article" date="2014" name="Int. J. Syst. Evol. Microbiol.">
        <title>Complete genome of a new Firmicutes species belonging to the dominant human colonic microbiota ('Ruminococcus bicirculans') reveals two chromosomes and a selective capacity to utilize plant glucans.</title>
        <authorList>
            <consortium name="NISC Comparative Sequencing Program"/>
            <person name="Wegmann U."/>
            <person name="Louis P."/>
            <person name="Goesmann A."/>
            <person name="Henrissat B."/>
            <person name="Duncan S.H."/>
            <person name="Flint H.J."/>
        </authorList>
    </citation>
    <scope>NUCLEOTIDE SEQUENCE</scope>
    <source>
        <strain evidence="2">NBRC 108219</strain>
    </source>
</reference>
<sequence>MKVLVTGSSGWLGRHLIPMLQAQGHTPVGFDIAPSHWTDEVGSISSRETLANVFNRHDFDAVIHAAALHKPDIVRYPQQAFIDVNVTGTLHLLELSVAHGIDRFVFTSTTSLMINQAIRAETSEEAVWLDEDAGPHAPRNIYGVTKLAAENLCRQHHVTRGLNTIVLRTSRFFPEEDDTHRLMSGPNMKANELLNRRATVRDMCRAHIRAMETVTDIEFGLYIVSAPTPFSRSDTLALKCDASALIERMFPDATGLYAKRGWRLPKSLGRVYDGSRIVGELDFTYETDFSSLLAALRTEGELPFIHDTRYESPALGYLDIADQRASGF</sequence>
<protein>
    <submittedName>
        <fullName evidence="2">Oxidoreductase</fullName>
    </submittedName>
</protein>
<dbReference type="PANTHER" id="PTHR43245">
    <property type="entry name" value="BIFUNCTIONAL POLYMYXIN RESISTANCE PROTEIN ARNA"/>
    <property type="match status" value="1"/>
</dbReference>
<proteinExistence type="predicted"/>
<dbReference type="RefSeq" id="WP_284389281.1">
    <property type="nucleotide sequence ID" value="NZ_BSNK01000001.1"/>
</dbReference>
<evidence type="ECO:0000313" key="3">
    <source>
        <dbReference type="Proteomes" id="UP001161391"/>
    </source>
</evidence>
<dbReference type="CDD" id="cd08946">
    <property type="entry name" value="SDR_e"/>
    <property type="match status" value="1"/>
</dbReference>
<reference evidence="2" key="2">
    <citation type="submission" date="2023-01" db="EMBL/GenBank/DDBJ databases">
        <title>Draft genome sequence of Algimonas ampicilliniresistens strain NBRC 108219.</title>
        <authorList>
            <person name="Sun Q."/>
            <person name="Mori K."/>
        </authorList>
    </citation>
    <scope>NUCLEOTIDE SEQUENCE</scope>
    <source>
        <strain evidence="2">NBRC 108219</strain>
    </source>
</reference>
<dbReference type="Pfam" id="PF01370">
    <property type="entry name" value="Epimerase"/>
    <property type="match status" value="1"/>
</dbReference>
<feature type="domain" description="NAD-dependent epimerase/dehydratase" evidence="1">
    <location>
        <begin position="3"/>
        <end position="180"/>
    </location>
</feature>
<organism evidence="2 3">
    <name type="scientific">Algimonas ampicilliniresistens</name>
    <dbReference type="NCBI Taxonomy" id="1298735"/>
    <lineage>
        <taxon>Bacteria</taxon>
        <taxon>Pseudomonadati</taxon>
        <taxon>Pseudomonadota</taxon>
        <taxon>Alphaproteobacteria</taxon>
        <taxon>Maricaulales</taxon>
        <taxon>Robiginitomaculaceae</taxon>
        <taxon>Algimonas</taxon>
    </lineage>
</organism>
<dbReference type="PANTHER" id="PTHR43245:SF54">
    <property type="entry name" value="BLL0593 PROTEIN"/>
    <property type="match status" value="1"/>
</dbReference>